<name>A0A1Q8CMH8_9PSEU</name>
<organism evidence="2 3">
    <name type="scientific">Actinophytocola xanthii</name>
    <dbReference type="NCBI Taxonomy" id="1912961"/>
    <lineage>
        <taxon>Bacteria</taxon>
        <taxon>Bacillati</taxon>
        <taxon>Actinomycetota</taxon>
        <taxon>Actinomycetes</taxon>
        <taxon>Pseudonocardiales</taxon>
        <taxon>Pseudonocardiaceae</taxon>
    </lineage>
</organism>
<dbReference type="SUPFAM" id="SSF54427">
    <property type="entry name" value="NTF2-like"/>
    <property type="match status" value="1"/>
</dbReference>
<dbReference type="EMBL" id="MSIE01000040">
    <property type="protein sequence ID" value="OLF15560.1"/>
    <property type="molecule type" value="Genomic_DNA"/>
</dbReference>
<dbReference type="InterPro" id="IPR032710">
    <property type="entry name" value="NTF2-like_dom_sf"/>
</dbReference>
<dbReference type="Proteomes" id="UP000185596">
    <property type="component" value="Unassembled WGS sequence"/>
</dbReference>
<gene>
    <name evidence="2" type="ORF">BU204_21365</name>
</gene>
<dbReference type="InterPro" id="IPR037401">
    <property type="entry name" value="SnoaL-like"/>
</dbReference>
<protein>
    <recommendedName>
        <fullName evidence="1">SnoaL-like domain-containing protein</fullName>
    </recommendedName>
</protein>
<keyword evidence="3" id="KW-1185">Reference proteome</keyword>
<dbReference type="STRING" id="1912961.BU204_21365"/>
<sequence length="155" mass="17576">MTLDEWWRAYQLYTDYTELLDTQRLDDWIHLFEDDCLVRVMSAENDKAGLPLALMRCEGVPGLRDRVHAIKEVSVYAPRTMRHVVSGLRLTRQGGDFLATASFVVTQSLEGAQTTVFASGVYRDRLTPAGDRLRFAEKVAVYDGDLVVNSMVYPL</sequence>
<evidence type="ECO:0000313" key="2">
    <source>
        <dbReference type="EMBL" id="OLF15560.1"/>
    </source>
</evidence>
<comment type="caution">
    <text evidence="2">The sequence shown here is derived from an EMBL/GenBank/DDBJ whole genome shotgun (WGS) entry which is preliminary data.</text>
</comment>
<evidence type="ECO:0000259" key="1">
    <source>
        <dbReference type="Pfam" id="PF13577"/>
    </source>
</evidence>
<proteinExistence type="predicted"/>
<dbReference type="AlphaFoldDB" id="A0A1Q8CMH8"/>
<dbReference type="Pfam" id="PF13577">
    <property type="entry name" value="SnoaL_4"/>
    <property type="match status" value="1"/>
</dbReference>
<dbReference type="Gene3D" id="3.10.450.50">
    <property type="match status" value="1"/>
</dbReference>
<reference evidence="2 3" key="1">
    <citation type="submission" date="2016-12" db="EMBL/GenBank/DDBJ databases">
        <title>The draft genome sequence of Actinophytocola sp. 11-183.</title>
        <authorList>
            <person name="Wang W."/>
            <person name="Yuan L."/>
        </authorList>
    </citation>
    <scope>NUCLEOTIDE SEQUENCE [LARGE SCALE GENOMIC DNA]</scope>
    <source>
        <strain evidence="2 3">11-183</strain>
    </source>
</reference>
<dbReference type="GO" id="GO:0016491">
    <property type="term" value="F:oxidoreductase activity"/>
    <property type="evidence" value="ECO:0007669"/>
    <property type="project" value="UniProtKB-KW"/>
</dbReference>
<feature type="domain" description="SnoaL-like" evidence="1">
    <location>
        <begin position="11"/>
        <end position="137"/>
    </location>
</feature>
<accession>A0A1Q8CMH8</accession>
<evidence type="ECO:0000313" key="3">
    <source>
        <dbReference type="Proteomes" id="UP000185596"/>
    </source>
</evidence>